<dbReference type="STRING" id="698762.SAMN00808754_0186"/>
<comment type="subcellular location">
    <subcellularLocation>
        <location evidence="1">Cell outer membrane</location>
    </subcellularLocation>
</comment>
<name>A0A1W1V987_9FIRM</name>
<gene>
    <name evidence="10" type="ORF">SAMN00808754_0186</name>
</gene>
<dbReference type="OrthoDB" id="1803658at2"/>
<dbReference type="SUPFAM" id="SSF56954">
    <property type="entry name" value="Outer membrane efflux proteins (OEP)"/>
    <property type="match status" value="1"/>
</dbReference>
<dbReference type="EMBL" id="LT838272">
    <property type="protein sequence ID" value="SMB89621.1"/>
    <property type="molecule type" value="Genomic_DNA"/>
</dbReference>
<proteinExistence type="inferred from homology"/>
<keyword evidence="5 9" id="KW-0812">Transmembrane</keyword>
<dbReference type="InterPro" id="IPR003423">
    <property type="entry name" value="OMP_efflux"/>
</dbReference>
<keyword evidence="8" id="KW-0175">Coiled coil</keyword>
<feature type="coiled-coil region" evidence="8">
    <location>
        <begin position="158"/>
        <end position="216"/>
    </location>
</feature>
<dbReference type="GO" id="GO:0015288">
    <property type="term" value="F:porin activity"/>
    <property type="evidence" value="ECO:0007669"/>
    <property type="project" value="TreeGrafter"/>
</dbReference>
<dbReference type="PANTHER" id="PTHR30026:SF20">
    <property type="entry name" value="OUTER MEMBRANE PROTEIN TOLC"/>
    <property type="match status" value="1"/>
</dbReference>
<protein>
    <submittedName>
        <fullName evidence="10">Outer membrane efflux protein</fullName>
    </submittedName>
</protein>
<dbReference type="GO" id="GO:0009279">
    <property type="term" value="C:cell outer membrane"/>
    <property type="evidence" value="ECO:0007669"/>
    <property type="project" value="UniProtKB-SubCell"/>
</dbReference>
<keyword evidence="3" id="KW-0813">Transport</keyword>
<dbReference type="InterPro" id="IPR051906">
    <property type="entry name" value="TolC-like"/>
</dbReference>
<keyword evidence="4" id="KW-1134">Transmembrane beta strand</keyword>
<evidence type="ECO:0000256" key="3">
    <source>
        <dbReference type="ARBA" id="ARBA00022448"/>
    </source>
</evidence>
<keyword evidence="9" id="KW-1133">Transmembrane helix</keyword>
<comment type="similarity">
    <text evidence="2">Belongs to the outer membrane factor (OMF) (TC 1.B.17) family.</text>
</comment>
<feature type="transmembrane region" description="Helical" evidence="9">
    <location>
        <begin position="21"/>
        <end position="40"/>
    </location>
</feature>
<dbReference type="GO" id="GO:1990281">
    <property type="term" value="C:efflux pump complex"/>
    <property type="evidence" value="ECO:0007669"/>
    <property type="project" value="TreeGrafter"/>
</dbReference>
<evidence type="ECO:0000256" key="2">
    <source>
        <dbReference type="ARBA" id="ARBA00007613"/>
    </source>
</evidence>
<reference evidence="10 11" key="1">
    <citation type="submission" date="2017-04" db="EMBL/GenBank/DDBJ databases">
        <authorList>
            <person name="Afonso C.L."/>
            <person name="Miller P.J."/>
            <person name="Scott M.A."/>
            <person name="Spackman E."/>
            <person name="Goraichik I."/>
            <person name="Dimitrov K.M."/>
            <person name="Suarez D.L."/>
            <person name="Swayne D.E."/>
        </authorList>
    </citation>
    <scope>NUCLEOTIDE SEQUENCE [LARGE SCALE GENOMIC DNA]</scope>
    <source>
        <strain evidence="10 11">ToBE</strain>
    </source>
</reference>
<dbReference type="RefSeq" id="WP_084663144.1">
    <property type="nucleotide sequence ID" value="NZ_LT838272.1"/>
</dbReference>
<dbReference type="AlphaFoldDB" id="A0A1W1V987"/>
<evidence type="ECO:0000256" key="4">
    <source>
        <dbReference type="ARBA" id="ARBA00022452"/>
    </source>
</evidence>
<dbReference type="GO" id="GO:0015562">
    <property type="term" value="F:efflux transmembrane transporter activity"/>
    <property type="evidence" value="ECO:0007669"/>
    <property type="project" value="InterPro"/>
</dbReference>
<evidence type="ECO:0000256" key="6">
    <source>
        <dbReference type="ARBA" id="ARBA00023136"/>
    </source>
</evidence>
<dbReference type="Proteomes" id="UP000192569">
    <property type="component" value="Chromosome I"/>
</dbReference>
<keyword evidence="6 9" id="KW-0472">Membrane</keyword>
<evidence type="ECO:0000313" key="11">
    <source>
        <dbReference type="Proteomes" id="UP000192569"/>
    </source>
</evidence>
<evidence type="ECO:0000313" key="10">
    <source>
        <dbReference type="EMBL" id="SMB89621.1"/>
    </source>
</evidence>
<organism evidence="10 11">
    <name type="scientific">Thermanaeromonas toyohensis ToBE</name>
    <dbReference type="NCBI Taxonomy" id="698762"/>
    <lineage>
        <taxon>Bacteria</taxon>
        <taxon>Bacillati</taxon>
        <taxon>Bacillota</taxon>
        <taxon>Clostridia</taxon>
        <taxon>Neomoorellales</taxon>
        <taxon>Neomoorellaceae</taxon>
        <taxon>Thermanaeromonas</taxon>
    </lineage>
</organism>
<accession>A0A1W1V987</accession>
<evidence type="ECO:0000256" key="8">
    <source>
        <dbReference type="SAM" id="Coils"/>
    </source>
</evidence>
<dbReference type="Gene3D" id="1.20.1600.10">
    <property type="entry name" value="Outer membrane efflux proteins (OEP)"/>
    <property type="match status" value="2"/>
</dbReference>
<keyword evidence="11" id="KW-1185">Reference proteome</keyword>
<evidence type="ECO:0000256" key="9">
    <source>
        <dbReference type="SAM" id="Phobius"/>
    </source>
</evidence>
<dbReference type="Pfam" id="PF02321">
    <property type="entry name" value="OEP"/>
    <property type="match status" value="2"/>
</dbReference>
<dbReference type="PANTHER" id="PTHR30026">
    <property type="entry name" value="OUTER MEMBRANE PROTEIN TOLC"/>
    <property type="match status" value="1"/>
</dbReference>
<evidence type="ECO:0000256" key="5">
    <source>
        <dbReference type="ARBA" id="ARBA00022692"/>
    </source>
</evidence>
<evidence type="ECO:0000256" key="7">
    <source>
        <dbReference type="ARBA" id="ARBA00023237"/>
    </source>
</evidence>
<feature type="coiled-coil region" evidence="8">
    <location>
        <begin position="297"/>
        <end position="331"/>
    </location>
</feature>
<keyword evidence="7" id="KW-0998">Cell outer membrane</keyword>
<evidence type="ECO:0000256" key="1">
    <source>
        <dbReference type="ARBA" id="ARBA00004442"/>
    </source>
</evidence>
<sequence>MKLVRKVYKSLEARRVFPLEVPLAEILLAILMFFVGWIGWAGVSYGDEAVPETLSLEDAVHLALLSSKEVQVARETVELKKTIKDETWDKYNAVLIRTHIPGTDMYVSLPTGQDPTGMVFKTDYDWRKAERDYEVKVASVVASVYQKYSAAVLAQKQVEVAKLNVALKERELADAEARFKVGAESALVVAQKRASLASARSELAQAEGRLNKAYADLVELVGLPRGSKPALVSQVDFAPLKVEDLDKEIETIIEASPQVWTAQETVKLQKNTYGMVNSYDVDKINLKLAEIGVDITRQQLYLALLQLYNNVKALEENYEALQQSLTTAQEGLRIARLKYELGMATRAEVLSAEASVVSLLTQLENVKWQHAMAVRAFYEPWAWSGGGIGGASSTSGQGGGS</sequence>